<protein>
    <submittedName>
        <fullName evidence="2">Uncharacterized protein</fullName>
    </submittedName>
</protein>
<evidence type="ECO:0000313" key="2">
    <source>
        <dbReference type="EnsemblMetazoa" id="GAUT015523-PA"/>
    </source>
</evidence>
<keyword evidence="3" id="KW-1185">Reference proteome</keyword>
<accession>A0A1A9UUB9</accession>
<dbReference type="EnsemblMetazoa" id="GAUT015523-RA">
    <property type="protein sequence ID" value="GAUT015523-PA"/>
    <property type="gene ID" value="GAUT015523"/>
</dbReference>
<proteinExistence type="predicted"/>
<dbReference type="AlphaFoldDB" id="A0A1A9UUB9"/>
<organism evidence="2 3">
    <name type="scientific">Glossina austeni</name>
    <name type="common">Savannah tsetse fly</name>
    <dbReference type="NCBI Taxonomy" id="7395"/>
    <lineage>
        <taxon>Eukaryota</taxon>
        <taxon>Metazoa</taxon>
        <taxon>Ecdysozoa</taxon>
        <taxon>Arthropoda</taxon>
        <taxon>Hexapoda</taxon>
        <taxon>Insecta</taxon>
        <taxon>Pterygota</taxon>
        <taxon>Neoptera</taxon>
        <taxon>Endopterygota</taxon>
        <taxon>Diptera</taxon>
        <taxon>Brachycera</taxon>
        <taxon>Muscomorpha</taxon>
        <taxon>Hippoboscoidea</taxon>
        <taxon>Glossinidae</taxon>
        <taxon>Glossina</taxon>
    </lineage>
</organism>
<evidence type="ECO:0000313" key="3">
    <source>
        <dbReference type="Proteomes" id="UP000078200"/>
    </source>
</evidence>
<feature type="region of interest" description="Disordered" evidence="1">
    <location>
        <begin position="156"/>
        <end position="179"/>
    </location>
</feature>
<name>A0A1A9UUB9_GLOAU</name>
<dbReference type="Proteomes" id="UP000078200">
    <property type="component" value="Unassembled WGS sequence"/>
</dbReference>
<dbReference type="VEuPathDB" id="VectorBase:GAUT015523"/>
<reference evidence="2" key="1">
    <citation type="submission" date="2020-05" db="UniProtKB">
        <authorList>
            <consortium name="EnsemblMetazoa"/>
        </authorList>
    </citation>
    <scope>IDENTIFICATION</scope>
    <source>
        <strain evidence="2">TTRI</strain>
    </source>
</reference>
<sequence length="179" mass="18670">MKPCAWGERAVLHLATATPTKIAAIRAIPANESLCTDLVGSTVSTEPVISLTSFDSSLFIVAVSCSDLSISSTFWAFKRICSSRNFSRSAARCSLRCFSAKRRRSFSATLRSISTRYLSKMAASASSLIPNEEPVESYSALASSPFAAASSAAISSSSSSANKSSSSSSSTSSSAGSFE</sequence>
<evidence type="ECO:0000256" key="1">
    <source>
        <dbReference type="SAM" id="MobiDB-lite"/>
    </source>
</evidence>